<keyword evidence="3" id="KW-1185">Reference proteome</keyword>
<organism evidence="2 3">
    <name type="scientific">Desulfoscipio gibsoniae DSM 7213</name>
    <dbReference type="NCBI Taxonomy" id="767817"/>
    <lineage>
        <taxon>Bacteria</taxon>
        <taxon>Bacillati</taxon>
        <taxon>Bacillota</taxon>
        <taxon>Clostridia</taxon>
        <taxon>Eubacteriales</taxon>
        <taxon>Desulfallaceae</taxon>
        <taxon>Desulfoscipio</taxon>
    </lineage>
</organism>
<evidence type="ECO:0000256" key="1">
    <source>
        <dbReference type="SAM" id="Phobius"/>
    </source>
</evidence>
<feature type="transmembrane region" description="Helical" evidence="1">
    <location>
        <begin position="7"/>
        <end position="29"/>
    </location>
</feature>
<keyword evidence="1" id="KW-0472">Membrane</keyword>
<proteinExistence type="predicted"/>
<sequence length="149" mass="16771">MDRFIRGFLAGVTGGIVMNIWDFISYYILKISNDRFLDWAAIMIYGDKPVTIFATILALFAQLLFAGIMGIIFAYLIKLINSRDILFKGAIWGIGSSFILYAVPVIFKIADLTTTSVLTTFSHFIGTTLWGLVLAQVLHWLNDKPRIEV</sequence>
<feature type="transmembrane region" description="Helical" evidence="1">
    <location>
        <begin position="121"/>
        <end position="141"/>
    </location>
</feature>
<feature type="transmembrane region" description="Helical" evidence="1">
    <location>
        <begin position="89"/>
        <end position="109"/>
    </location>
</feature>
<evidence type="ECO:0000313" key="2">
    <source>
        <dbReference type="EMBL" id="AGL01518.1"/>
    </source>
</evidence>
<dbReference type="KEGG" id="dgi:Desgi_2084"/>
<gene>
    <name evidence="2" type="ORF">Desgi_2084</name>
</gene>
<keyword evidence="1" id="KW-0812">Transmembrane</keyword>
<name>R4KEC9_9FIRM</name>
<protein>
    <submittedName>
        <fullName evidence="2">Uncharacterized protein</fullName>
    </submittedName>
</protein>
<keyword evidence="1" id="KW-1133">Transmembrane helix</keyword>
<dbReference type="HOGENOM" id="CLU_112818_0_0_9"/>
<accession>R4KEC9</accession>
<feature type="transmembrane region" description="Helical" evidence="1">
    <location>
        <begin position="49"/>
        <end position="77"/>
    </location>
</feature>
<dbReference type="AlphaFoldDB" id="R4KEC9"/>
<reference evidence="2 3" key="1">
    <citation type="submission" date="2012-01" db="EMBL/GenBank/DDBJ databases">
        <title>Complete sequence of Desulfotomaculum gibsoniae DSM 7213.</title>
        <authorList>
            <consortium name="US DOE Joint Genome Institute"/>
            <person name="Lucas S."/>
            <person name="Han J."/>
            <person name="Lapidus A."/>
            <person name="Cheng J.-F."/>
            <person name="Goodwin L."/>
            <person name="Pitluck S."/>
            <person name="Peters L."/>
            <person name="Ovchinnikova G."/>
            <person name="Teshima H."/>
            <person name="Detter J.C."/>
            <person name="Han C."/>
            <person name="Tapia R."/>
            <person name="Land M."/>
            <person name="Hauser L."/>
            <person name="Kyrpides N."/>
            <person name="Ivanova N."/>
            <person name="Pagani I."/>
            <person name="Parshina S."/>
            <person name="Plugge C."/>
            <person name="Muyzer G."/>
            <person name="Kuever J."/>
            <person name="Ivanova A."/>
            <person name="Nazina T."/>
            <person name="Klenk H.-P."/>
            <person name="Brambilla E."/>
            <person name="Spring S."/>
            <person name="Stams A.F."/>
            <person name="Woyke T."/>
        </authorList>
    </citation>
    <scope>NUCLEOTIDE SEQUENCE [LARGE SCALE GENOMIC DNA]</scope>
    <source>
        <strain evidence="2 3">DSM 7213</strain>
    </source>
</reference>
<dbReference type="EMBL" id="CP003273">
    <property type="protein sequence ID" value="AGL01518.1"/>
    <property type="molecule type" value="Genomic_DNA"/>
</dbReference>
<evidence type="ECO:0000313" key="3">
    <source>
        <dbReference type="Proteomes" id="UP000013520"/>
    </source>
</evidence>
<dbReference type="eggNOG" id="ENOG5032RT4">
    <property type="taxonomic scope" value="Bacteria"/>
</dbReference>
<dbReference type="Proteomes" id="UP000013520">
    <property type="component" value="Chromosome"/>
</dbReference>